<evidence type="ECO:0000313" key="2">
    <source>
        <dbReference type="EMBL" id="KAK0750108.1"/>
    </source>
</evidence>
<dbReference type="InterPro" id="IPR021986">
    <property type="entry name" value="Spherulin4"/>
</dbReference>
<dbReference type="PANTHER" id="PTHR35040">
    <property type="match status" value="1"/>
</dbReference>
<accession>A0AA40F2R4</accession>
<evidence type="ECO:0000313" key="3">
    <source>
        <dbReference type="Proteomes" id="UP001172155"/>
    </source>
</evidence>
<feature type="signal peptide" evidence="1">
    <location>
        <begin position="1"/>
        <end position="15"/>
    </location>
</feature>
<feature type="chain" id="PRO_5041265369" evidence="1">
    <location>
        <begin position="16"/>
        <end position="308"/>
    </location>
</feature>
<dbReference type="AlphaFoldDB" id="A0AA40F2R4"/>
<name>A0AA40F2R4_9PEZI</name>
<dbReference type="PANTHER" id="PTHR35040:SF9">
    <property type="entry name" value="4-LIKE CELL SURFACE PROTEIN, PUTATIVE (AFU_ORTHOLOGUE AFUA_4G14080)-RELATED"/>
    <property type="match status" value="1"/>
</dbReference>
<dbReference type="EMBL" id="JAUKUD010000003">
    <property type="protein sequence ID" value="KAK0750108.1"/>
    <property type="molecule type" value="Genomic_DNA"/>
</dbReference>
<dbReference type="Proteomes" id="UP001172155">
    <property type="component" value="Unassembled WGS sequence"/>
</dbReference>
<keyword evidence="1" id="KW-0732">Signal</keyword>
<dbReference type="Pfam" id="PF12138">
    <property type="entry name" value="Spherulin4"/>
    <property type="match status" value="1"/>
</dbReference>
<comment type="caution">
    <text evidence="2">The sequence shown here is derived from an EMBL/GenBank/DDBJ whole genome shotgun (WGS) entry which is preliminary data.</text>
</comment>
<organism evidence="2 3">
    <name type="scientific">Schizothecium vesticola</name>
    <dbReference type="NCBI Taxonomy" id="314040"/>
    <lineage>
        <taxon>Eukaryota</taxon>
        <taxon>Fungi</taxon>
        <taxon>Dikarya</taxon>
        <taxon>Ascomycota</taxon>
        <taxon>Pezizomycotina</taxon>
        <taxon>Sordariomycetes</taxon>
        <taxon>Sordariomycetidae</taxon>
        <taxon>Sordariales</taxon>
        <taxon>Schizotheciaceae</taxon>
        <taxon>Schizothecium</taxon>
    </lineage>
</organism>
<proteinExistence type="predicted"/>
<sequence>MKASSLGLFAAVAAATDLLIPFYQYPADKGAAWNEVFWSLGNNTDLTHTLVISPNNGPGGAAPDDNYAAATETLAKFGNARMIGYVHTSLDDGATRCTRPWNEITNDVNTWFSWTSKAGVKVPIQGIFIDEAPSDSANLDCVTYMRNLTTLIRTADAQRIVVFNPGTVGTGLQPYYDLSPTFIVAFETCFMTPALARAEFDQCDPKWGAWTPYDSQGAGTSVDSVLAGLGTTAGSAKAARTAILVHGFHDTNGPQQATEAVLGPMIKQVVDKGIGAAFFNTAGYHTFSTGPASIGAVAKQLSAANKGK</sequence>
<protein>
    <submittedName>
        <fullName evidence="2">Spherulation-specific family 4-domain-containing protein</fullName>
    </submittedName>
</protein>
<keyword evidence="3" id="KW-1185">Reference proteome</keyword>
<reference evidence="2" key="1">
    <citation type="submission" date="2023-06" db="EMBL/GenBank/DDBJ databases">
        <title>Genome-scale phylogeny and comparative genomics of the fungal order Sordariales.</title>
        <authorList>
            <consortium name="Lawrence Berkeley National Laboratory"/>
            <person name="Hensen N."/>
            <person name="Bonometti L."/>
            <person name="Westerberg I."/>
            <person name="Brannstrom I.O."/>
            <person name="Guillou S."/>
            <person name="Cros-Aarteil S."/>
            <person name="Calhoun S."/>
            <person name="Haridas S."/>
            <person name="Kuo A."/>
            <person name="Mondo S."/>
            <person name="Pangilinan J."/>
            <person name="Riley R."/>
            <person name="LaButti K."/>
            <person name="Andreopoulos B."/>
            <person name="Lipzen A."/>
            <person name="Chen C."/>
            <person name="Yanf M."/>
            <person name="Daum C."/>
            <person name="Ng V."/>
            <person name="Clum A."/>
            <person name="Steindorff A."/>
            <person name="Ohm R."/>
            <person name="Martin F."/>
            <person name="Silar P."/>
            <person name="Natvig D."/>
            <person name="Lalanne C."/>
            <person name="Gautier V."/>
            <person name="Ament-velasquez S.L."/>
            <person name="Kruys A."/>
            <person name="Hutchinson M.I."/>
            <person name="Powell A.J."/>
            <person name="Barry K."/>
            <person name="Miller A.N."/>
            <person name="Grigoriev I.V."/>
            <person name="Debuchy R."/>
            <person name="Gladieux P."/>
            <person name="Thoren M.H."/>
            <person name="Johannesson H."/>
        </authorList>
    </citation>
    <scope>NUCLEOTIDE SEQUENCE</scope>
    <source>
        <strain evidence="2">SMH3187-1</strain>
    </source>
</reference>
<gene>
    <name evidence="2" type="ORF">B0T18DRAFT_408238</name>
</gene>
<evidence type="ECO:0000256" key="1">
    <source>
        <dbReference type="SAM" id="SignalP"/>
    </source>
</evidence>